<feature type="non-terminal residue" evidence="1">
    <location>
        <position position="1"/>
    </location>
</feature>
<gene>
    <name evidence="1" type="ORF">METZ01_LOCUS222494</name>
</gene>
<dbReference type="SUPFAM" id="SSF53335">
    <property type="entry name" value="S-adenosyl-L-methionine-dependent methyltransferases"/>
    <property type="match status" value="1"/>
</dbReference>
<evidence type="ECO:0008006" key="2">
    <source>
        <dbReference type="Google" id="ProtNLM"/>
    </source>
</evidence>
<accession>A0A382G306</accession>
<feature type="non-terminal residue" evidence="1">
    <location>
        <position position="214"/>
    </location>
</feature>
<organism evidence="1">
    <name type="scientific">marine metagenome</name>
    <dbReference type="NCBI Taxonomy" id="408172"/>
    <lineage>
        <taxon>unclassified sequences</taxon>
        <taxon>metagenomes</taxon>
        <taxon>ecological metagenomes</taxon>
    </lineage>
</organism>
<dbReference type="EMBL" id="UINC01053295">
    <property type="protein sequence ID" value="SVB69640.1"/>
    <property type="molecule type" value="Genomic_DNA"/>
</dbReference>
<dbReference type="Pfam" id="PF13489">
    <property type="entry name" value="Methyltransf_23"/>
    <property type="match status" value="1"/>
</dbReference>
<dbReference type="Gene3D" id="3.40.50.150">
    <property type="entry name" value="Vaccinia Virus protein VP39"/>
    <property type="match status" value="1"/>
</dbReference>
<protein>
    <recommendedName>
        <fullName evidence="2">Methyltransferase type 11 domain-containing protein</fullName>
    </recommendedName>
</protein>
<dbReference type="InterPro" id="IPR029063">
    <property type="entry name" value="SAM-dependent_MTases_sf"/>
</dbReference>
<reference evidence="1" key="1">
    <citation type="submission" date="2018-05" db="EMBL/GenBank/DDBJ databases">
        <authorList>
            <person name="Lanie J.A."/>
            <person name="Ng W.-L."/>
            <person name="Kazmierczak K.M."/>
            <person name="Andrzejewski T.M."/>
            <person name="Davidsen T.M."/>
            <person name="Wayne K.J."/>
            <person name="Tettelin H."/>
            <person name="Glass J.I."/>
            <person name="Rusch D."/>
            <person name="Podicherti R."/>
            <person name="Tsui H.-C.T."/>
            <person name="Winkler M.E."/>
        </authorList>
    </citation>
    <scope>NUCLEOTIDE SEQUENCE</scope>
</reference>
<evidence type="ECO:0000313" key="1">
    <source>
        <dbReference type="EMBL" id="SVB69640.1"/>
    </source>
</evidence>
<dbReference type="AlphaFoldDB" id="A0A382G306"/>
<sequence length="214" mass="25748">MSDELKNVEFKNNIYKYGAEWTKHLEPCDHWIFYWYQQKIMEGFINKNKSETIIEIGVGSEFTANYCRSKGFSVTTLDIDEGKKPNILTNVVEHDFKEQYDHLMAFEILEHIPFEESQKIIKKIPTFVKKYAFISLPRNERTLLDLEIKLPLLKKIKLEWKILARNIFTDAHHWELDYKEYKMETVEKSFIDAGLKIRRKLKNRYIYFYALEVC</sequence>
<proteinExistence type="predicted"/>
<name>A0A382G306_9ZZZZ</name>